<dbReference type="SUPFAM" id="SSF56112">
    <property type="entry name" value="Protein kinase-like (PK-like)"/>
    <property type="match status" value="1"/>
</dbReference>
<feature type="region of interest" description="Disordered" evidence="6">
    <location>
        <begin position="379"/>
        <end position="398"/>
    </location>
</feature>
<feature type="binding site" evidence="5">
    <location>
        <position position="43"/>
    </location>
    <ligand>
        <name>ATP</name>
        <dbReference type="ChEBI" id="CHEBI:30616"/>
    </ligand>
</feature>
<organism evidence="8 9">
    <name type="scientific">Streptomyces chisholmiae</name>
    <dbReference type="NCBI Taxonomy" id="3075540"/>
    <lineage>
        <taxon>Bacteria</taxon>
        <taxon>Bacillati</taxon>
        <taxon>Actinomycetota</taxon>
        <taxon>Actinomycetes</taxon>
        <taxon>Kitasatosporales</taxon>
        <taxon>Streptomycetaceae</taxon>
        <taxon>Streptomyces</taxon>
    </lineage>
</organism>
<dbReference type="GO" id="GO:0004674">
    <property type="term" value="F:protein serine/threonine kinase activity"/>
    <property type="evidence" value="ECO:0007669"/>
    <property type="project" value="UniProtKB-EC"/>
</dbReference>
<accession>A0ABU2JQ47</accession>
<dbReference type="PROSITE" id="PS50011">
    <property type="entry name" value="PROTEIN_KINASE_DOM"/>
    <property type="match status" value="1"/>
</dbReference>
<evidence type="ECO:0000259" key="7">
    <source>
        <dbReference type="PROSITE" id="PS50011"/>
    </source>
</evidence>
<keyword evidence="4 5" id="KW-0067">ATP-binding</keyword>
<dbReference type="SMART" id="SM00220">
    <property type="entry name" value="S_TKc"/>
    <property type="match status" value="1"/>
</dbReference>
<feature type="region of interest" description="Disordered" evidence="6">
    <location>
        <begin position="297"/>
        <end position="350"/>
    </location>
</feature>
<evidence type="ECO:0000256" key="1">
    <source>
        <dbReference type="ARBA" id="ARBA00022679"/>
    </source>
</evidence>
<name>A0ABU2JQ47_9ACTN</name>
<evidence type="ECO:0000313" key="9">
    <source>
        <dbReference type="Proteomes" id="UP001183410"/>
    </source>
</evidence>
<proteinExistence type="predicted"/>
<feature type="region of interest" description="Disordered" evidence="6">
    <location>
        <begin position="404"/>
        <end position="423"/>
    </location>
</feature>
<feature type="compositionally biased region" description="Low complexity" evidence="6">
    <location>
        <begin position="379"/>
        <end position="396"/>
    </location>
</feature>
<evidence type="ECO:0000256" key="6">
    <source>
        <dbReference type="SAM" id="MobiDB-lite"/>
    </source>
</evidence>
<dbReference type="PROSITE" id="PS00108">
    <property type="entry name" value="PROTEIN_KINASE_ST"/>
    <property type="match status" value="1"/>
</dbReference>
<comment type="caution">
    <text evidence="8">The sequence shown here is derived from an EMBL/GenBank/DDBJ whole genome shotgun (WGS) entry which is preliminary data.</text>
</comment>
<sequence length="700" mass="74365">MKPLRAGDPRRLGDYQLLGRLGEGGMGAVYLARSSRGRTVAVKLVRGDVADDPTFRERFAREVEATRRASGEWTAEVLDAETDSGTPWVATDYIPGPSLHEVVETHGPLPERSVLLLADGLARALRDIHRVGLVHRDLKPSNVMVTMERPRVIDFGIARAVGSLGGTLTGTGMLVGSPGFMSPEQCRGEAVTAASDIFTLGAVLAFAATGRSPFGGRDTSPHVLLLRIVQGEFDLTGLPDGLRALIEWCLAPRPADRPTADAVIERTVPHHDGEVWLPGALLATLGQRAIELLTAETPDATPTPAPPAPTPLPGPPPTPLPTPAPTPLPAAAVPPTPLPGPPPSLAPAPAPARRRARWLAATAVAATVAVVATLAVSLSGGDDGDPSAADGGATDGEAVDDEALDDEAFGEDPRNRDVGADIEFSEEELRTEFGYSYVDEGADYLGTWEGTWTSDLEAGLGVFGRLVVEEMDGGVGSGTLRLARAETGSTCAIRWTSDRSERVDEHRAVRDTVVEVAHTVPAEHEEHCWPVAHALVLRQHEGEPEPELMWWVPSSGQSIRMTRAPDVAELGFPPVTGNWAIEPAELAALGVPTEGTEPYRVTMRPARPGETAMEIRPPAALGSPCVWDAQLVTSQEDGAHLLLTAPVPSGRLDVEFEPGDCAVADDVVPLIVESVDSYTTMMLRGIDRDPDRIVTLNRED</sequence>
<dbReference type="PANTHER" id="PTHR43289:SF34">
    <property type="entry name" value="SERINE_THREONINE-PROTEIN KINASE YBDM-RELATED"/>
    <property type="match status" value="1"/>
</dbReference>
<dbReference type="InterPro" id="IPR008271">
    <property type="entry name" value="Ser/Thr_kinase_AS"/>
</dbReference>
<dbReference type="PANTHER" id="PTHR43289">
    <property type="entry name" value="MITOGEN-ACTIVATED PROTEIN KINASE KINASE KINASE 20-RELATED"/>
    <property type="match status" value="1"/>
</dbReference>
<dbReference type="Proteomes" id="UP001183410">
    <property type="component" value="Unassembled WGS sequence"/>
</dbReference>
<evidence type="ECO:0000256" key="2">
    <source>
        <dbReference type="ARBA" id="ARBA00022741"/>
    </source>
</evidence>
<keyword evidence="3 8" id="KW-0418">Kinase</keyword>
<dbReference type="PROSITE" id="PS00107">
    <property type="entry name" value="PROTEIN_KINASE_ATP"/>
    <property type="match status" value="1"/>
</dbReference>
<evidence type="ECO:0000313" key="8">
    <source>
        <dbReference type="EMBL" id="MDT0267120.1"/>
    </source>
</evidence>
<gene>
    <name evidence="8" type="ORF">RM844_12550</name>
</gene>
<keyword evidence="2 5" id="KW-0547">Nucleotide-binding</keyword>
<dbReference type="InterPro" id="IPR017441">
    <property type="entry name" value="Protein_kinase_ATP_BS"/>
</dbReference>
<protein>
    <submittedName>
        <fullName evidence="8">Serine/threonine-protein kinase</fullName>
        <ecNumber evidence="8">2.7.11.1</ecNumber>
    </submittedName>
</protein>
<dbReference type="InterPro" id="IPR011009">
    <property type="entry name" value="Kinase-like_dom_sf"/>
</dbReference>
<dbReference type="Gene3D" id="3.30.200.20">
    <property type="entry name" value="Phosphorylase Kinase, domain 1"/>
    <property type="match status" value="1"/>
</dbReference>
<keyword evidence="1 8" id="KW-0808">Transferase</keyword>
<dbReference type="RefSeq" id="WP_311667170.1">
    <property type="nucleotide sequence ID" value="NZ_JAVREO010000006.1"/>
</dbReference>
<feature type="compositionally biased region" description="Pro residues" evidence="6">
    <location>
        <begin position="301"/>
        <end position="350"/>
    </location>
</feature>
<evidence type="ECO:0000256" key="5">
    <source>
        <dbReference type="PROSITE-ProRule" id="PRU10141"/>
    </source>
</evidence>
<evidence type="ECO:0000256" key="4">
    <source>
        <dbReference type="ARBA" id="ARBA00022840"/>
    </source>
</evidence>
<dbReference type="Gene3D" id="1.10.510.10">
    <property type="entry name" value="Transferase(Phosphotransferase) domain 1"/>
    <property type="match status" value="1"/>
</dbReference>
<keyword evidence="9" id="KW-1185">Reference proteome</keyword>
<dbReference type="CDD" id="cd14014">
    <property type="entry name" value="STKc_PknB_like"/>
    <property type="match status" value="1"/>
</dbReference>
<feature type="domain" description="Protein kinase" evidence="7">
    <location>
        <begin position="15"/>
        <end position="277"/>
    </location>
</feature>
<evidence type="ECO:0000256" key="3">
    <source>
        <dbReference type="ARBA" id="ARBA00022777"/>
    </source>
</evidence>
<dbReference type="InterPro" id="IPR000719">
    <property type="entry name" value="Prot_kinase_dom"/>
</dbReference>
<dbReference type="EMBL" id="JAVREO010000006">
    <property type="protein sequence ID" value="MDT0267120.1"/>
    <property type="molecule type" value="Genomic_DNA"/>
</dbReference>
<reference evidence="9" key="1">
    <citation type="submission" date="2023-07" db="EMBL/GenBank/DDBJ databases">
        <title>30 novel species of actinomycetes from the DSMZ collection.</title>
        <authorList>
            <person name="Nouioui I."/>
        </authorList>
    </citation>
    <scope>NUCLEOTIDE SEQUENCE [LARGE SCALE GENOMIC DNA]</scope>
    <source>
        <strain evidence="9">DSM 44915</strain>
    </source>
</reference>
<dbReference type="EC" id="2.7.11.1" evidence="8"/>
<dbReference type="Pfam" id="PF00069">
    <property type="entry name" value="Pkinase"/>
    <property type="match status" value="1"/>
</dbReference>